<dbReference type="RefSeq" id="WP_092778474.1">
    <property type="nucleotide sequence ID" value="NZ_FOGI01000006.1"/>
</dbReference>
<keyword evidence="2" id="KW-1185">Reference proteome</keyword>
<sequence>MSAFNAQIPAVDLNCPTGGAIKVIFKPLNHSETTQWTHRGPPRLLLRKKKGDLTDADHDHIREVVGYVHRHLAQRPQHDVEHTKLRSSLMNWGHDPLKG</sequence>
<dbReference type="PANTHER" id="PTHR40630">
    <property type="entry name" value="POSSIBLE DNA-BINDING PROTEIN"/>
    <property type="match status" value="1"/>
</dbReference>
<protein>
    <recommendedName>
        <fullName evidence="3">DUF3140 domain-containing protein</fullName>
    </recommendedName>
</protein>
<dbReference type="InterPro" id="IPR021487">
    <property type="entry name" value="DUF3140"/>
</dbReference>
<proteinExistence type="predicted"/>
<evidence type="ECO:0008006" key="3">
    <source>
        <dbReference type="Google" id="ProtNLM"/>
    </source>
</evidence>
<name>A0A1H9T3I7_9PSEU</name>
<dbReference type="Pfam" id="PF11338">
    <property type="entry name" value="DUF3140"/>
    <property type="match status" value="1"/>
</dbReference>
<dbReference type="EMBL" id="FOGI01000006">
    <property type="protein sequence ID" value="SER91564.1"/>
    <property type="molecule type" value="Genomic_DNA"/>
</dbReference>
<dbReference type="STRING" id="155974.SAMN04487818_10647"/>
<dbReference type="AlphaFoldDB" id="A0A1H9T3I7"/>
<gene>
    <name evidence="1" type="ORF">SAMN04487818_10647</name>
</gene>
<accession>A0A1H9T3I7</accession>
<dbReference type="PANTHER" id="PTHR40630:SF1">
    <property type="entry name" value="DNA-BINDING PROTEIN"/>
    <property type="match status" value="1"/>
</dbReference>
<organism evidence="1 2">
    <name type="scientific">Actinokineospora terrae</name>
    <dbReference type="NCBI Taxonomy" id="155974"/>
    <lineage>
        <taxon>Bacteria</taxon>
        <taxon>Bacillati</taxon>
        <taxon>Actinomycetota</taxon>
        <taxon>Actinomycetes</taxon>
        <taxon>Pseudonocardiales</taxon>
        <taxon>Pseudonocardiaceae</taxon>
        <taxon>Actinokineospora</taxon>
    </lineage>
</organism>
<dbReference type="Proteomes" id="UP000199051">
    <property type="component" value="Unassembled WGS sequence"/>
</dbReference>
<evidence type="ECO:0000313" key="2">
    <source>
        <dbReference type="Proteomes" id="UP000199051"/>
    </source>
</evidence>
<evidence type="ECO:0000313" key="1">
    <source>
        <dbReference type="EMBL" id="SER91564.1"/>
    </source>
</evidence>
<reference evidence="2" key="1">
    <citation type="submission" date="2016-10" db="EMBL/GenBank/DDBJ databases">
        <authorList>
            <person name="Varghese N."/>
            <person name="Submissions S."/>
        </authorList>
    </citation>
    <scope>NUCLEOTIDE SEQUENCE [LARGE SCALE GENOMIC DNA]</scope>
    <source>
        <strain evidence="2">DSM 44260</strain>
    </source>
</reference>